<organism evidence="7 8">
    <name type="scientific">Xenorhabdus bovienii str. kraussei Quebec</name>
    <dbReference type="NCBI Taxonomy" id="1398203"/>
    <lineage>
        <taxon>Bacteria</taxon>
        <taxon>Pseudomonadati</taxon>
        <taxon>Pseudomonadota</taxon>
        <taxon>Gammaproteobacteria</taxon>
        <taxon>Enterobacterales</taxon>
        <taxon>Morganellaceae</taxon>
        <taxon>Xenorhabdus</taxon>
    </lineage>
</organism>
<evidence type="ECO:0000313" key="7">
    <source>
        <dbReference type="EMBL" id="CDH20291.1"/>
    </source>
</evidence>
<evidence type="ECO:0000313" key="8">
    <source>
        <dbReference type="Proteomes" id="UP000028500"/>
    </source>
</evidence>
<feature type="transmembrane region" description="Helical" evidence="5">
    <location>
        <begin position="61"/>
        <end position="79"/>
    </location>
</feature>
<dbReference type="CDD" id="cd17365">
    <property type="entry name" value="MFS_PcaK_like"/>
    <property type="match status" value="1"/>
</dbReference>
<feature type="transmembrane region" description="Helical" evidence="5">
    <location>
        <begin position="255"/>
        <end position="276"/>
    </location>
</feature>
<feature type="transmembrane region" description="Helical" evidence="5">
    <location>
        <begin position="324"/>
        <end position="342"/>
    </location>
</feature>
<feature type="domain" description="Major facilitator superfamily (MFS) profile" evidence="6">
    <location>
        <begin position="25"/>
        <end position="440"/>
    </location>
</feature>
<feature type="transmembrane region" description="Helical" evidence="5">
    <location>
        <begin position="414"/>
        <end position="436"/>
    </location>
</feature>
<reference evidence="7" key="1">
    <citation type="submission" date="2013-07" db="EMBL/GenBank/DDBJ databases">
        <title>Sub-species coevolution in mutualistic symbiosis.</title>
        <authorList>
            <person name="Murfin K."/>
            <person name="Klassen J."/>
            <person name="Lee M."/>
            <person name="Forst S."/>
            <person name="Stock P."/>
            <person name="Goodrich-Blair H."/>
        </authorList>
    </citation>
    <scope>NUCLEOTIDE SEQUENCE [LARGE SCALE GENOMIC DNA]</scope>
    <source>
        <strain evidence="7">Kraussei Quebec</strain>
    </source>
</reference>
<comment type="subcellular location">
    <subcellularLocation>
        <location evidence="1">Endomembrane system</location>
        <topology evidence="1">Multi-pass membrane protein</topology>
    </subcellularLocation>
</comment>
<dbReference type="InterPro" id="IPR020846">
    <property type="entry name" value="MFS_dom"/>
</dbReference>
<feature type="transmembrane region" description="Helical" evidence="5">
    <location>
        <begin position="91"/>
        <end position="111"/>
    </location>
</feature>
<dbReference type="AlphaFoldDB" id="A0A077PHV4"/>
<dbReference type="HOGENOM" id="CLU_001265_46_4_6"/>
<evidence type="ECO:0000256" key="2">
    <source>
        <dbReference type="ARBA" id="ARBA00022692"/>
    </source>
</evidence>
<feature type="transmembrane region" description="Helical" evidence="5">
    <location>
        <begin position="21"/>
        <end position="46"/>
    </location>
</feature>
<keyword evidence="4 5" id="KW-0472">Membrane</keyword>
<feature type="transmembrane region" description="Helical" evidence="5">
    <location>
        <begin position="181"/>
        <end position="207"/>
    </location>
</feature>
<keyword evidence="8" id="KW-1185">Reference proteome</keyword>
<accession>A0A077PHV4</accession>
<feature type="transmembrane region" description="Helical" evidence="5">
    <location>
        <begin position="291"/>
        <end position="312"/>
    </location>
</feature>
<feature type="transmembrane region" description="Helical" evidence="5">
    <location>
        <begin position="117"/>
        <end position="137"/>
    </location>
</feature>
<dbReference type="PROSITE" id="PS50850">
    <property type="entry name" value="MFS"/>
    <property type="match status" value="1"/>
</dbReference>
<dbReference type="EMBL" id="CBSY010000175">
    <property type="protein sequence ID" value="CDH20291.1"/>
    <property type="molecule type" value="Genomic_DNA"/>
</dbReference>
<protein>
    <submittedName>
        <fullName evidence="7">4-hydroxybenzoate transporter PcaK</fullName>
    </submittedName>
</protein>
<evidence type="ECO:0000259" key="6">
    <source>
        <dbReference type="PROSITE" id="PS50850"/>
    </source>
</evidence>
<dbReference type="PANTHER" id="PTHR23508:SF10">
    <property type="entry name" value="CARBOXYLIC ACID TRANSPORTER PROTEIN HOMOLOG"/>
    <property type="match status" value="1"/>
</dbReference>
<dbReference type="PROSITE" id="PS00217">
    <property type="entry name" value="SUGAR_TRANSPORT_2"/>
    <property type="match status" value="1"/>
</dbReference>
<feature type="transmembrane region" description="Helical" evidence="5">
    <location>
        <begin position="348"/>
        <end position="372"/>
    </location>
</feature>
<sequence length="448" mass="48254">MNHTIKLDVRDAIRFTKMSPLHVKILLLCLCILILDGFDTALIGYIAPAIVDNWGISKTDLGIAMSSALIGLAIGAVISGPVSDKFGRKPVIVISVFIFGICSISTIFSTTIHELSIWRLLTGVGIGAAMSNALTLISEYAPEKRKSLMVNSVFCGFPFGAAMGGMLGSYMIPAFGWKSMLILGGVIPVLLTIPIIFILPESILFLMNKGQSEEKIKKICKKLIGDNYKNISSFTLGASQKKENKPIHEILSPGYLASTLLLWNAYFMGLLIFYVVTNWMPILIKDAGFNLSYAAILAALFPLGGGVGTVISGLIMDKLSPHKIVSFNYFMTGILLLAIGYVDDIISLSALILFAGTTMNSAQASMGTIASLHYPTTSRATGVSWMLGIGRAGGILGAMLGAWLIQIGLDYREILMTLLIPCVIASISLLGLSTVLNRKKQINPQRHL</sequence>
<dbReference type="SUPFAM" id="SSF103473">
    <property type="entry name" value="MFS general substrate transporter"/>
    <property type="match status" value="1"/>
</dbReference>
<dbReference type="Pfam" id="PF07690">
    <property type="entry name" value="MFS_1"/>
    <property type="match status" value="1"/>
</dbReference>
<dbReference type="Proteomes" id="UP000028500">
    <property type="component" value="Unassembled WGS sequence"/>
</dbReference>
<evidence type="ECO:0000256" key="4">
    <source>
        <dbReference type="ARBA" id="ARBA00023136"/>
    </source>
</evidence>
<keyword evidence="3 5" id="KW-1133">Transmembrane helix</keyword>
<dbReference type="PANTHER" id="PTHR23508">
    <property type="entry name" value="CARBOXYLIC ACID TRANSPORTER PROTEIN HOMOLOG"/>
    <property type="match status" value="1"/>
</dbReference>
<dbReference type="InterPro" id="IPR005829">
    <property type="entry name" value="Sugar_transporter_CS"/>
</dbReference>
<keyword evidence="2 5" id="KW-0812">Transmembrane</keyword>
<dbReference type="Gene3D" id="1.20.1250.20">
    <property type="entry name" value="MFS general substrate transporter like domains"/>
    <property type="match status" value="1"/>
</dbReference>
<dbReference type="GO" id="GO:0005886">
    <property type="term" value="C:plasma membrane"/>
    <property type="evidence" value="ECO:0007669"/>
    <property type="project" value="UniProtKB-SubCell"/>
</dbReference>
<name>A0A077PHV4_XENBV</name>
<dbReference type="InterPro" id="IPR011701">
    <property type="entry name" value="MFS"/>
</dbReference>
<feature type="transmembrane region" description="Helical" evidence="5">
    <location>
        <begin position="384"/>
        <end position="408"/>
    </location>
</feature>
<dbReference type="OrthoDB" id="7066727at2"/>
<evidence type="ECO:0000256" key="5">
    <source>
        <dbReference type="SAM" id="Phobius"/>
    </source>
</evidence>
<gene>
    <name evidence="7" type="primary">pcaK</name>
    <name evidence="7" type="ORF">XBKQ1_2560042</name>
</gene>
<feature type="transmembrane region" description="Helical" evidence="5">
    <location>
        <begin position="149"/>
        <end position="175"/>
    </location>
</feature>
<comment type="caution">
    <text evidence="7">The sequence shown here is derived from an EMBL/GenBank/DDBJ whole genome shotgun (WGS) entry which is preliminary data.</text>
</comment>
<dbReference type="GO" id="GO:0046943">
    <property type="term" value="F:carboxylic acid transmembrane transporter activity"/>
    <property type="evidence" value="ECO:0007669"/>
    <property type="project" value="TreeGrafter"/>
</dbReference>
<dbReference type="PROSITE" id="PS00216">
    <property type="entry name" value="SUGAR_TRANSPORT_1"/>
    <property type="match status" value="1"/>
</dbReference>
<evidence type="ECO:0000256" key="3">
    <source>
        <dbReference type="ARBA" id="ARBA00022989"/>
    </source>
</evidence>
<dbReference type="InterPro" id="IPR036259">
    <property type="entry name" value="MFS_trans_sf"/>
</dbReference>
<proteinExistence type="predicted"/>
<evidence type="ECO:0000256" key="1">
    <source>
        <dbReference type="ARBA" id="ARBA00004127"/>
    </source>
</evidence>